<name>A0A177WM06_BATDL</name>
<dbReference type="Gene3D" id="3.30.1490.80">
    <property type="match status" value="1"/>
</dbReference>
<evidence type="ECO:0000256" key="4">
    <source>
        <dbReference type="ARBA" id="ARBA00022598"/>
    </source>
</evidence>
<comment type="cofactor">
    <cofactor evidence="10 12">
        <name>Mg(2+)</name>
        <dbReference type="ChEBI" id="CHEBI:18420"/>
    </cofactor>
    <text evidence="10 12">Binds 1 Mg(2+) ion per subunit.</text>
</comment>
<dbReference type="InterPro" id="IPR014049">
    <property type="entry name" value="Glutathione_synthase_N_euk"/>
</dbReference>
<evidence type="ECO:0000256" key="1">
    <source>
        <dbReference type="ARBA" id="ARBA00004965"/>
    </source>
</evidence>
<dbReference type="GO" id="GO:0000287">
    <property type="term" value="F:magnesium ion binding"/>
    <property type="evidence" value="ECO:0007669"/>
    <property type="project" value="UniProtKB-UniRule"/>
</dbReference>
<dbReference type="PIRSF" id="PIRSF001558">
    <property type="entry name" value="GSHase"/>
    <property type="match status" value="1"/>
</dbReference>
<evidence type="ECO:0000256" key="9">
    <source>
        <dbReference type="ARBA" id="ARBA00022842"/>
    </source>
</evidence>
<evidence type="ECO:0000256" key="5">
    <source>
        <dbReference type="ARBA" id="ARBA00022684"/>
    </source>
</evidence>
<comment type="similarity">
    <text evidence="2 10">Belongs to the eukaryotic GSH synthase family.</text>
</comment>
<dbReference type="InterPro" id="IPR037013">
    <property type="entry name" value="GSH-S_sub-bd_sf"/>
</dbReference>
<dbReference type="GO" id="GO:0005524">
    <property type="term" value="F:ATP binding"/>
    <property type="evidence" value="ECO:0007669"/>
    <property type="project" value="UniProtKB-UniRule"/>
</dbReference>
<dbReference type="InterPro" id="IPR014709">
    <property type="entry name" value="Glutathione_synthase_C_euk"/>
</dbReference>
<keyword evidence="9 10" id="KW-0460">Magnesium</keyword>
<dbReference type="Gene3D" id="3.30.470.20">
    <property type="entry name" value="ATP-grasp fold, B domain"/>
    <property type="match status" value="1"/>
</dbReference>
<dbReference type="InterPro" id="IPR016185">
    <property type="entry name" value="PreATP-grasp_dom_sf"/>
</dbReference>
<keyword evidence="6 10" id="KW-0479">Metal-binding</keyword>
<proteinExistence type="inferred from homology"/>
<dbReference type="Gene3D" id="3.30.1490.50">
    <property type="match status" value="1"/>
</dbReference>
<evidence type="ECO:0000259" key="13">
    <source>
        <dbReference type="Pfam" id="PF03199"/>
    </source>
</evidence>
<dbReference type="SUPFAM" id="SSF56059">
    <property type="entry name" value="Glutathione synthetase ATP-binding domain-like"/>
    <property type="match status" value="1"/>
</dbReference>
<feature type="binding site" evidence="11">
    <location>
        <begin position="376"/>
        <end position="385"/>
    </location>
    <ligand>
        <name>ATP</name>
        <dbReference type="ChEBI" id="CHEBI:30616"/>
    </ligand>
</feature>
<feature type="binding site" evidence="11">
    <location>
        <position position="230"/>
    </location>
    <ligand>
        <name>substrate</name>
    </ligand>
</feature>
<evidence type="ECO:0000256" key="3">
    <source>
        <dbReference type="ARBA" id="ARBA00011738"/>
    </source>
</evidence>
<dbReference type="InterPro" id="IPR014042">
    <property type="entry name" value="Glutathione_synthase_a-hlx"/>
</dbReference>
<dbReference type="GO" id="GO:0004363">
    <property type="term" value="F:glutathione synthase activity"/>
    <property type="evidence" value="ECO:0007669"/>
    <property type="project" value="UniProtKB-UniRule"/>
</dbReference>
<reference evidence="14 15" key="2">
    <citation type="submission" date="2016-05" db="EMBL/GenBank/DDBJ databases">
        <title>Lineage-specific infection strategies underlie the spectrum of fungal disease in amphibians.</title>
        <authorList>
            <person name="Cuomo C.A."/>
            <person name="Farrer R.A."/>
            <person name="James T."/>
            <person name="Longcore J."/>
            <person name="Birren B."/>
        </authorList>
    </citation>
    <scope>NUCLEOTIDE SEQUENCE [LARGE SCALE GENOMIC DNA]</scope>
    <source>
        <strain evidence="14 15">JEL423</strain>
    </source>
</reference>
<feature type="binding site" evidence="11">
    <location>
        <position position="125"/>
    </location>
    <ligand>
        <name>substrate</name>
    </ligand>
</feature>
<dbReference type="InterPro" id="IPR004887">
    <property type="entry name" value="GSH_synth_subst-bd"/>
</dbReference>
<dbReference type="EMBL" id="DS022304">
    <property type="protein sequence ID" value="OAJ40480.1"/>
    <property type="molecule type" value="Genomic_DNA"/>
</dbReference>
<dbReference type="UniPathway" id="UPA00142">
    <property type="reaction ID" value="UER00210"/>
</dbReference>
<feature type="binding site" evidence="12">
    <location>
        <position position="145"/>
    </location>
    <ligand>
        <name>Mg(2+)</name>
        <dbReference type="ChEBI" id="CHEBI:18420"/>
    </ligand>
</feature>
<feature type="binding site" evidence="11">
    <location>
        <position position="145"/>
    </location>
    <ligand>
        <name>ATP</name>
        <dbReference type="ChEBI" id="CHEBI:30616"/>
    </ligand>
</feature>
<dbReference type="GO" id="GO:0043295">
    <property type="term" value="F:glutathione binding"/>
    <property type="evidence" value="ECO:0007669"/>
    <property type="project" value="UniProtKB-UniRule"/>
</dbReference>
<comment type="catalytic activity">
    <reaction evidence="10">
        <text>gamma-L-glutamyl-L-cysteine + glycine + ATP = glutathione + ADP + phosphate + H(+)</text>
        <dbReference type="Rhea" id="RHEA:13557"/>
        <dbReference type="ChEBI" id="CHEBI:15378"/>
        <dbReference type="ChEBI" id="CHEBI:30616"/>
        <dbReference type="ChEBI" id="CHEBI:43474"/>
        <dbReference type="ChEBI" id="CHEBI:57305"/>
        <dbReference type="ChEBI" id="CHEBI:57925"/>
        <dbReference type="ChEBI" id="CHEBI:58173"/>
        <dbReference type="ChEBI" id="CHEBI:456216"/>
        <dbReference type="EC" id="6.3.2.3"/>
    </reaction>
</comment>
<dbReference type="STRING" id="403673.A0A177WM06"/>
<evidence type="ECO:0000256" key="8">
    <source>
        <dbReference type="ARBA" id="ARBA00022840"/>
    </source>
</evidence>
<dbReference type="InterPro" id="IPR005615">
    <property type="entry name" value="Glutathione_synthase"/>
</dbReference>
<dbReference type="Proteomes" id="UP000077115">
    <property type="component" value="Unassembled WGS sequence"/>
</dbReference>
<dbReference type="OrthoDB" id="2020073at2759"/>
<evidence type="ECO:0000256" key="10">
    <source>
        <dbReference type="PIRNR" id="PIRNR001558"/>
    </source>
</evidence>
<accession>A0A177WM06</accession>
<comment type="subunit">
    <text evidence="3">Homodimer.</text>
</comment>
<dbReference type="Gene3D" id="3.40.50.1760">
    <property type="entry name" value="Glutathione synthase, substrate-binding domain superfamily, eukaryotic"/>
    <property type="match status" value="1"/>
</dbReference>
<comment type="pathway">
    <text evidence="1 10">Sulfur metabolism; glutathione biosynthesis; glutathione from L-cysteine and L-glutamate: step 2/2.</text>
</comment>
<evidence type="ECO:0000313" key="15">
    <source>
        <dbReference type="Proteomes" id="UP000077115"/>
    </source>
</evidence>
<keyword evidence="8 10" id="KW-0067">ATP-binding</keyword>
<dbReference type="eggNOG" id="KOG0021">
    <property type="taxonomic scope" value="Eukaryota"/>
</dbReference>
<evidence type="ECO:0000256" key="2">
    <source>
        <dbReference type="ARBA" id="ARBA00010385"/>
    </source>
</evidence>
<dbReference type="FunFam" id="3.40.50.1760:FF:000001">
    <property type="entry name" value="Glutathione synthetase"/>
    <property type="match status" value="1"/>
</dbReference>
<feature type="binding site" evidence="12">
    <location>
        <position position="380"/>
    </location>
    <ligand>
        <name>Mg(2+)</name>
        <dbReference type="ChEBI" id="CHEBI:18420"/>
    </ligand>
</feature>
<evidence type="ECO:0000256" key="7">
    <source>
        <dbReference type="ARBA" id="ARBA00022741"/>
    </source>
</evidence>
<feature type="domain" description="Glutathione synthase substrate-binding" evidence="13">
    <location>
        <begin position="215"/>
        <end position="315"/>
    </location>
</feature>
<keyword evidence="5 10" id="KW-0317">Glutathione biosynthesis</keyword>
<feature type="binding site" evidence="11">
    <location>
        <position position="387"/>
    </location>
    <ligand>
        <name>ATP</name>
        <dbReference type="ChEBI" id="CHEBI:30616"/>
    </ligand>
</feature>
<feature type="binding site" evidence="11">
    <location>
        <position position="460"/>
    </location>
    <ligand>
        <name>substrate</name>
    </ligand>
</feature>
<dbReference type="Pfam" id="PF03199">
    <property type="entry name" value="GSH_synthase"/>
    <property type="match status" value="1"/>
</dbReference>
<evidence type="ECO:0000256" key="11">
    <source>
        <dbReference type="PIRSR" id="PIRSR001558-1"/>
    </source>
</evidence>
<feature type="binding site" evidence="11">
    <location>
        <position position="462"/>
    </location>
    <ligand>
        <name>ATP</name>
        <dbReference type="ChEBI" id="CHEBI:30616"/>
    </ligand>
</feature>
<keyword evidence="7 10" id="KW-0547">Nucleotide-binding</keyword>
<dbReference type="AlphaFoldDB" id="A0A177WM06"/>
<feature type="binding site" evidence="12">
    <location>
        <position position="147"/>
    </location>
    <ligand>
        <name>Mg(2+)</name>
        <dbReference type="ChEBI" id="CHEBI:18420"/>
    </ligand>
</feature>
<dbReference type="Pfam" id="PF03917">
    <property type="entry name" value="GSH_synth_ATP"/>
    <property type="match status" value="1"/>
</dbReference>
<evidence type="ECO:0000256" key="6">
    <source>
        <dbReference type="ARBA" id="ARBA00022723"/>
    </source>
</evidence>
<evidence type="ECO:0000256" key="12">
    <source>
        <dbReference type="PIRSR" id="PIRSR001558-2"/>
    </source>
</evidence>
<dbReference type="PANTHER" id="PTHR11130">
    <property type="entry name" value="GLUTATHIONE SYNTHETASE"/>
    <property type="match status" value="1"/>
</dbReference>
<feature type="binding site" evidence="11">
    <location>
        <position position="318"/>
    </location>
    <ligand>
        <name>ATP</name>
        <dbReference type="ChEBI" id="CHEBI:30616"/>
    </ligand>
</feature>
<dbReference type="SUPFAM" id="SSF52440">
    <property type="entry name" value="PreATP-grasp domain"/>
    <property type="match status" value="1"/>
</dbReference>
<gene>
    <name evidence="14" type="ORF">BDEG_24210</name>
</gene>
<dbReference type="VEuPathDB" id="FungiDB:BDEG_24210"/>
<evidence type="ECO:0000313" key="14">
    <source>
        <dbReference type="EMBL" id="OAJ40480.1"/>
    </source>
</evidence>
<dbReference type="NCBIfam" id="TIGR01986">
    <property type="entry name" value="glut_syn_euk"/>
    <property type="match status" value="1"/>
</dbReference>
<dbReference type="EC" id="6.3.2.3" evidence="10"/>
<reference evidence="14 15" key="1">
    <citation type="submission" date="2006-10" db="EMBL/GenBank/DDBJ databases">
        <title>The Genome Sequence of Batrachochytrium dendrobatidis JEL423.</title>
        <authorList>
            <consortium name="The Broad Institute Genome Sequencing Platform"/>
            <person name="Birren B."/>
            <person name="Lander E."/>
            <person name="Galagan J."/>
            <person name="Cuomo C."/>
            <person name="Devon K."/>
            <person name="Jaffe D."/>
            <person name="Butler J."/>
            <person name="Alvarez P."/>
            <person name="Gnerre S."/>
            <person name="Grabherr M."/>
            <person name="Kleber M."/>
            <person name="Mauceli E."/>
            <person name="Brockman W."/>
            <person name="Young S."/>
            <person name="LaButti K."/>
            <person name="Sykes S."/>
            <person name="DeCaprio D."/>
            <person name="Crawford M."/>
            <person name="Koehrsen M."/>
            <person name="Engels R."/>
            <person name="Montgomery P."/>
            <person name="Pearson M."/>
            <person name="Howarth C."/>
            <person name="Larson L."/>
            <person name="White J."/>
            <person name="O'Leary S."/>
            <person name="Kodira C."/>
            <person name="Zeng Q."/>
            <person name="Yandava C."/>
            <person name="Alvarado L."/>
            <person name="Longcore J."/>
            <person name="James T."/>
        </authorList>
    </citation>
    <scope>NUCLEOTIDE SEQUENCE [LARGE SCALE GENOMIC DNA]</scope>
    <source>
        <strain evidence="14 15">JEL423</strain>
    </source>
</reference>
<feature type="binding site" evidence="11">
    <location>
        <begin position="409"/>
        <end position="412"/>
    </location>
    <ligand>
        <name>ATP</name>
        <dbReference type="ChEBI" id="CHEBI:30616"/>
    </ligand>
</feature>
<organism evidence="14 15">
    <name type="scientific">Batrachochytrium dendrobatidis (strain JEL423)</name>
    <dbReference type="NCBI Taxonomy" id="403673"/>
    <lineage>
        <taxon>Eukaryota</taxon>
        <taxon>Fungi</taxon>
        <taxon>Fungi incertae sedis</taxon>
        <taxon>Chytridiomycota</taxon>
        <taxon>Chytridiomycota incertae sedis</taxon>
        <taxon>Chytridiomycetes</taxon>
        <taxon>Rhizophydiales</taxon>
        <taxon>Rhizophydiales incertae sedis</taxon>
        <taxon>Batrachochytrium</taxon>
    </lineage>
</organism>
<sequence>MDSTLKAWPPTLPAEELKQLISYAVDWTTSHGLVMRARNVEGALAVHVPFALFPSPYPKDCYDLAWQLQPLFNELVDKIARDEQFIQTVMESIADVDDFTHRLYVLYKETCNLSPNQKIWMALNRSDYLLHQPSAEATVLLQQVELNTISSAFAGLSSRTSDLHHYLANRTAFFSASSKNTPDIHASDFPKNESLSGFIDALAKAWEVYNVPSAAILMIVQPDEHNIYDQRLIEYGLFEKHGIPVIRCSLGDVLVHGKHTGTDRRLIVDSKEIAVVYYRAGYGPGDYISEKEWTARHMLETSMSIKCPPVVYQLAGTKKMQQYIATAGVLEKFVTNPEHVALLRSSFTGLYPLDETPTGMNAYERALKDSSNYVMKPQREGGGNNIYSSHIREHMLKFSPSERKAYILMDLIKPPPFKNTLVRNGVAINAEVVSELGIYGAYISDGVQVHMNQTLGHLLRTKMSSSDEGGVAAGYAVLDSPFLQ</sequence>
<dbReference type="Gene3D" id="1.10.1080.10">
    <property type="entry name" value="Glutathione Synthetase, Chain A, domain 3"/>
    <property type="match status" value="1"/>
</dbReference>
<dbReference type="FunFam" id="3.30.1490.50:FF:000002">
    <property type="entry name" value="Glutathione synthetase"/>
    <property type="match status" value="1"/>
</dbReference>
<feature type="binding site" evidence="11">
    <location>
        <position position="435"/>
    </location>
    <ligand>
        <name>ATP</name>
        <dbReference type="ChEBI" id="CHEBI:30616"/>
    </ligand>
</feature>
<dbReference type="PANTHER" id="PTHR11130:SF0">
    <property type="entry name" value="GLUTATHIONE SYNTHETASE"/>
    <property type="match status" value="1"/>
</dbReference>
<feature type="binding site" evidence="11">
    <location>
        <position position="468"/>
    </location>
    <ligand>
        <name>ATP</name>
        <dbReference type="ChEBI" id="CHEBI:30616"/>
    </ligand>
</feature>
<keyword evidence="4 10" id="KW-0436">Ligase</keyword>
<dbReference type="GO" id="GO:0005829">
    <property type="term" value="C:cytosol"/>
    <property type="evidence" value="ECO:0007669"/>
    <property type="project" value="TreeGrafter"/>
</dbReference>
<protein>
    <recommendedName>
        <fullName evidence="10">Glutathione synthetase</fullName>
        <shortName evidence="10">GSH-S</shortName>
        <ecNumber evidence="10">6.3.2.3</ecNumber>
    </recommendedName>
</protein>